<dbReference type="Gene3D" id="1.50.40.10">
    <property type="entry name" value="Mitochondrial carrier domain"/>
    <property type="match status" value="1"/>
</dbReference>
<evidence type="ECO:0000256" key="3">
    <source>
        <dbReference type="ARBA" id="ARBA00022448"/>
    </source>
</evidence>
<dbReference type="AlphaFoldDB" id="A0A1D2NEX6"/>
<evidence type="ECO:0000313" key="10">
    <source>
        <dbReference type="EMBL" id="ODN03804.1"/>
    </source>
</evidence>
<keyword evidence="6" id="KW-1133">Transmembrane helix</keyword>
<comment type="caution">
    <text evidence="10">The sequence shown here is derived from an EMBL/GenBank/DDBJ whole genome shotgun (WGS) entry which is preliminary data.</text>
</comment>
<evidence type="ECO:0000256" key="1">
    <source>
        <dbReference type="ARBA" id="ARBA00004141"/>
    </source>
</evidence>
<evidence type="ECO:0000256" key="8">
    <source>
        <dbReference type="PROSITE-ProRule" id="PRU00282"/>
    </source>
</evidence>
<dbReference type="InterPro" id="IPR050391">
    <property type="entry name" value="Mito_Metabolite_Transporter"/>
</dbReference>
<dbReference type="GO" id="GO:0055085">
    <property type="term" value="P:transmembrane transport"/>
    <property type="evidence" value="ECO:0007669"/>
    <property type="project" value="InterPro"/>
</dbReference>
<dbReference type="STRING" id="48709.A0A1D2NEX6"/>
<organism evidence="10 11">
    <name type="scientific">Orchesella cincta</name>
    <name type="common">Springtail</name>
    <name type="synonym">Podura cincta</name>
    <dbReference type="NCBI Taxonomy" id="48709"/>
    <lineage>
        <taxon>Eukaryota</taxon>
        <taxon>Metazoa</taxon>
        <taxon>Ecdysozoa</taxon>
        <taxon>Arthropoda</taxon>
        <taxon>Hexapoda</taxon>
        <taxon>Collembola</taxon>
        <taxon>Entomobryomorpha</taxon>
        <taxon>Entomobryoidea</taxon>
        <taxon>Orchesellidae</taxon>
        <taxon>Orchesellinae</taxon>
        <taxon>Orchesella</taxon>
    </lineage>
</organism>
<keyword evidence="3 9" id="KW-0813">Transport</keyword>
<reference evidence="10 11" key="1">
    <citation type="journal article" date="2016" name="Genome Biol. Evol.">
        <title>Gene Family Evolution Reflects Adaptation to Soil Environmental Stressors in the Genome of the Collembolan Orchesella cincta.</title>
        <authorList>
            <person name="Faddeeva-Vakhrusheva A."/>
            <person name="Derks M.F."/>
            <person name="Anvar S.Y."/>
            <person name="Agamennone V."/>
            <person name="Suring W."/>
            <person name="Smit S."/>
            <person name="van Straalen N.M."/>
            <person name="Roelofs D."/>
        </authorList>
    </citation>
    <scope>NUCLEOTIDE SEQUENCE [LARGE SCALE GENOMIC DNA]</scope>
    <source>
        <tissue evidence="10">Mixed pool</tissue>
    </source>
</reference>
<proteinExistence type="inferred from homology"/>
<evidence type="ECO:0000256" key="2">
    <source>
        <dbReference type="ARBA" id="ARBA00006375"/>
    </source>
</evidence>
<dbReference type="Pfam" id="PF00153">
    <property type="entry name" value="Mito_carr"/>
    <property type="match status" value="3"/>
</dbReference>
<evidence type="ECO:0000256" key="9">
    <source>
        <dbReference type="RuleBase" id="RU000488"/>
    </source>
</evidence>
<dbReference type="InterPro" id="IPR002067">
    <property type="entry name" value="MCP"/>
</dbReference>
<dbReference type="Proteomes" id="UP000094527">
    <property type="component" value="Unassembled WGS sequence"/>
</dbReference>
<evidence type="ECO:0000256" key="6">
    <source>
        <dbReference type="ARBA" id="ARBA00022989"/>
    </source>
</evidence>
<protein>
    <submittedName>
        <fullName evidence="10">Mitochondrial uncoupling protein 2</fullName>
    </submittedName>
</protein>
<feature type="repeat" description="Solcar" evidence="8">
    <location>
        <begin position="18"/>
        <end position="126"/>
    </location>
</feature>
<dbReference type="EMBL" id="LJIJ01000063">
    <property type="protein sequence ID" value="ODN03804.1"/>
    <property type="molecule type" value="Genomic_DNA"/>
</dbReference>
<dbReference type="GO" id="GO:0016020">
    <property type="term" value="C:membrane"/>
    <property type="evidence" value="ECO:0007669"/>
    <property type="project" value="UniProtKB-SubCell"/>
</dbReference>
<dbReference type="PANTHER" id="PTHR45618">
    <property type="entry name" value="MITOCHONDRIAL DICARBOXYLATE CARRIER-RELATED"/>
    <property type="match status" value="1"/>
</dbReference>
<keyword evidence="11" id="KW-1185">Reference proteome</keyword>
<evidence type="ECO:0000256" key="5">
    <source>
        <dbReference type="ARBA" id="ARBA00022737"/>
    </source>
</evidence>
<comment type="subcellular location">
    <subcellularLocation>
        <location evidence="1">Membrane</location>
        <topology evidence="1">Multi-pass membrane protein</topology>
    </subcellularLocation>
</comment>
<feature type="repeat" description="Solcar" evidence="8">
    <location>
        <begin position="244"/>
        <end position="329"/>
    </location>
</feature>
<dbReference type="InterPro" id="IPR023395">
    <property type="entry name" value="MCP_dom_sf"/>
</dbReference>
<dbReference type="PROSITE" id="PS50920">
    <property type="entry name" value="SOLCAR"/>
    <property type="match status" value="3"/>
</dbReference>
<comment type="similarity">
    <text evidence="2 9">Belongs to the mitochondrial carrier (TC 2.A.29) family.</text>
</comment>
<dbReference type="OrthoDB" id="756301at2759"/>
<dbReference type="OMA" id="HARRYCS"/>
<feature type="repeat" description="Solcar" evidence="8">
    <location>
        <begin position="141"/>
        <end position="235"/>
    </location>
</feature>
<keyword evidence="7 8" id="KW-0472">Membrane</keyword>
<name>A0A1D2NEX6_ORCCI</name>
<evidence type="ECO:0000256" key="4">
    <source>
        <dbReference type="ARBA" id="ARBA00022692"/>
    </source>
</evidence>
<gene>
    <name evidence="10" type="ORF">Ocin01_02865</name>
</gene>
<keyword evidence="5" id="KW-0677">Repeat</keyword>
<sequence length="354" mass="38991">MMAEMTISKRFEQLPIPMKLITAGTAACFADFASFPLDTAKVRLQLQGEAKVPLATVSAAMTTSGESFVLHKGAAQLHYRGIVGTLGTICREEGFRSLYNGLNAGLQRQMCFASVRLGMYEPVKLRYQRLLKVKDSRGGFLDVSARILAGLTTGGMAVMVAQPTDVVKVRFQAQSKSAMAGKPLSARYTGTWQAYKSIFTTEGIGGLWRGFLPNIGRNAIVNVSEIVCYDLVKEFIIMKGFMRDNIPCHFTSAVVAGFCATLCASPIDVIKTRYMNSTPGTYRGAADCAVQTFAREGPSAFYKGFLPSFTRLVSWNIFMWITYEQLKRVVVTKYDEYDGAHHHGFVTAAQRLHS</sequence>
<accession>A0A1D2NEX6</accession>
<evidence type="ECO:0000256" key="7">
    <source>
        <dbReference type="ARBA" id="ARBA00023136"/>
    </source>
</evidence>
<keyword evidence="4 8" id="KW-0812">Transmembrane</keyword>
<dbReference type="InterPro" id="IPR018108">
    <property type="entry name" value="MCP_transmembrane"/>
</dbReference>
<dbReference type="SUPFAM" id="SSF103506">
    <property type="entry name" value="Mitochondrial carrier"/>
    <property type="match status" value="1"/>
</dbReference>
<dbReference type="PRINTS" id="PR00784">
    <property type="entry name" value="MTUNCOUPLING"/>
</dbReference>
<evidence type="ECO:0000313" key="11">
    <source>
        <dbReference type="Proteomes" id="UP000094527"/>
    </source>
</evidence>